<feature type="compositionally biased region" description="Polar residues" evidence="1">
    <location>
        <begin position="139"/>
        <end position="152"/>
    </location>
</feature>
<feature type="region of interest" description="Disordered" evidence="1">
    <location>
        <begin position="131"/>
        <end position="190"/>
    </location>
</feature>
<feature type="compositionally biased region" description="Low complexity" evidence="1">
    <location>
        <begin position="329"/>
        <end position="345"/>
    </location>
</feature>
<dbReference type="RefSeq" id="XP_014145083.1">
    <property type="nucleotide sequence ID" value="XM_014289608.1"/>
</dbReference>
<keyword evidence="3" id="KW-1185">Reference proteome</keyword>
<dbReference type="GeneID" id="25916785"/>
<feature type="compositionally biased region" description="Low complexity" evidence="1">
    <location>
        <begin position="239"/>
        <end position="253"/>
    </location>
</feature>
<feature type="non-terminal residue" evidence="2">
    <location>
        <position position="1"/>
    </location>
</feature>
<dbReference type="Proteomes" id="UP000054560">
    <property type="component" value="Unassembled WGS sequence"/>
</dbReference>
<accession>A0A0L0F3J6</accession>
<sequence>SSGGDELCINAEGSGAWNGGSHKEQEGTIRTKLKKYTSKSSFTSSSSADKHREKTVSSFDNFGCLVLNEWCSDKVLASMSPVTNYRARKEPIQFVFMVRDSRERVVRLQAQFLQDTVKDIQNTLVTHMVKPSLPLGPSKGSTNHHTQDANKTSANAASGDGADGKVDTKQSGSNSSLRQTLQVDSRGEMRRYSTSEMAIANIGAGQSSEGNKYVVPENVDSLQQDEVCPWDDVQPLKAQTSATTASHSVVTRTNSRSLSTAGKKLSKTLSTGSGTSGNEQMRRGDGKAHSNNKVEMSVVLAAGPNRGSPKIDMPLLFTAGPSKGHNLKKSGSSKSRNKNNSSSTSIGDLSSADGKHKDKKDGSKKGLSYVAKKRRGSLGIGSLSSNRVEHS</sequence>
<feature type="compositionally biased region" description="Low complexity" evidence="1">
    <location>
        <begin position="267"/>
        <end position="277"/>
    </location>
</feature>
<evidence type="ECO:0000313" key="3">
    <source>
        <dbReference type="Proteomes" id="UP000054560"/>
    </source>
</evidence>
<evidence type="ECO:0000256" key="1">
    <source>
        <dbReference type="SAM" id="MobiDB-lite"/>
    </source>
</evidence>
<reference evidence="2 3" key="1">
    <citation type="submission" date="2011-02" db="EMBL/GenBank/DDBJ databases">
        <title>The Genome Sequence of Sphaeroforma arctica JP610.</title>
        <authorList>
            <consortium name="The Broad Institute Genome Sequencing Platform"/>
            <person name="Russ C."/>
            <person name="Cuomo C."/>
            <person name="Young S.K."/>
            <person name="Zeng Q."/>
            <person name="Gargeya S."/>
            <person name="Alvarado L."/>
            <person name="Berlin A."/>
            <person name="Chapman S.B."/>
            <person name="Chen Z."/>
            <person name="Freedman E."/>
            <person name="Gellesch M."/>
            <person name="Goldberg J."/>
            <person name="Griggs A."/>
            <person name="Gujja S."/>
            <person name="Heilman E."/>
            <person name="Heiman D."/>
            <person name="Howarth C."/>
            <person name="Mehta T."/>
            <person name="Neiman D."/>
            <person name="Pearson M."/>
            <person name="Roberts A."/>
            <person name="Saif S."/>
            <person name="Shea T."/>
            <person name="Shenoy N."/>
            <person name="Sisk P."/>
            <person name="Stolte C."/>
            <person name="Sykes S."/>
            <person name="White J."/>
            <person name="Yandava C."/>
            <person name="Burger G."/>
            <person name="Gray M.W."/>
            <person name="Holland P.W.H."/>
            <person name="King N."/>
            <person name="Lang F.B.F."/>
            <person name="Roger A.J."/>
            <person name="Ruiz-Trillo I."/>
            <person name="Haas B."/>
            <person name="Nusbaum C."/>
            <person name="Birren B."/>
        </authorList>
    </citation>
    <scope>NUCLEOTIDE SEQUENCE [LARGE SCALE GENOMIC DNA]</scope>
    <source>
        <strain evidence="2 3">JP610</strain>
    </source>
</reference>
<organism evidence="2 3">
    <name type="scientific">Sphaeroforma arctica JP610</name>
    <dbReference type="NCBI Taxonomy" id="667725"/>
    <lineage>
        <taxon>Eukaryota</taxon>
        <taxon>Ichthyosporea</taxon>
        <taxon>Ichthyophonida</taxon>
        <taxon>Sphaeroforma</taxon>
    </lineage>
</organism>
<gene>
    <name evidence="2" type="ORF">SARC_16281</name>
</gene>
<proteinExistence type="predicted"/>
<feature type="compositionally biased region" description="Basic and acidic residues" evidence="1">
    <location>
        <begin position="353"/>
        <end position="364"/>
    </location>
</feature>
<dbReference type="AlphaFoldDB" id="A0A0L0F3J6"/>
<protein>
    <submittedName>
        <fullName evidence="2">Uncharacterized protein</fullName>
    </submittedName>
</protein>
<name>A0A0L0F3J6_9EUKA</name>
<feature type="region of interest" description="Disordered" evidence="1">
    <location>
        <begin position="239"/>
        <end position="391"/>
    </location>
</feature>
<feature type="region of interest" description="Disordered" evidence="1">
    <location>
        <begin position="1"/>
        <end position="30"/>
    </location>
</feature>
<evidence type="ECO:0000313" key="2">
    <source>
        <dbReference type="EMBL" id="KNC71181.1"/>
    </source>
</evidence>
<feature type="compositionally biased region" description="Polar residues" evidence="1">
    <location>
        <begin position="169"/>
        <end position="183"/>
    </location>
</feature>
<dbReference type="EMBL" id="KQ249339">
    <property type="protein sequence ID" value="KNC71181.1"/>
    <property type="molecule type" value="Genomic_DNA"/>
</dbReference>